<dbReference type="Proteomes" id="UP000322000">
    <property type="component" value="Chromosome 2"/>
</dbReference>
<dbReference type="InterPro" id="IPR008012">
    <property type="entry name" value="Ump1"/>
</dbReference>
<dbReference type="KEGG" id="tnl:113508412"/>
<dbReference type="GO" id="GO:0043248">
    <property type="term" value="P:proteasome assembly"/>
    <property type="evidence" value="ECO:0007669"/>
    <property type="project" value="InterPro"/>
</dbReference>
<evidence type="ECO:0000256" key="2">
    <source>
        <dbReference type="ARBA" id="ARBA00043974"/>
    </source>
</evidence>
<dbReference type="PANTHER" id="PTHR12828">
    <property type="entry name" value="PROTEASOME MATURATION PROTEIN UMP1"/>
    <property type="match status" value="1"/>
</dbReference>
<dbReference type="InParanoid" id="A0A7E5X236"/>
<dbReference type="CTD" id="51371"/>
<evidence type="ECO:0000313" key="3">
    <source>
        <dbReference type="Proteomes" id="UP000322000"/>
    </source>
</evidence>
<evidence type="ECO:0000313" key="4">
    <source>
        <dbReference type="RefSeq" id="XP_026747245.1"/>
    </source>
</evidence>
<dbReference type="Pfam" id="PF05348">
    <property type="entry name" value="UMP1"/>
    <property type="match status" value="1"/>
</dbReference>
<keyword evidence="4" id="KW-0647">Proteasome</keyword>
<dbReference type="GeneID" id="113508412"/>
<dbReference type="GO" id="GO:0000502">
    <property type="term" value="C:proteasome complex"/>
    <property type="evidence" value="ECO:0007669"/>
    <property type="project" value="UniProtKB-KW"/>
</dbReference>
<reference evidence="4" key="1">
    <citation type="submission" date="2025-08" db="UniProtKB">
        <authorList>
            <consortium name="RefSeq"/>
        </authorList>
    </citation>
    <scope>IDENTIFICATION</scope>
</reference>
<keyword evidence="3" id="KW-1185">Reference proteome</keyword>
<protein>
    <submittedName>
        <fullName evidence="4">Proteasome maturation protein</fullName>
    </submittedName>
</protein>
<dbReference type="GO" id="GO:0005737">
    <property type="term" value="C:cytoplasm"/>
    <property type="evidence" value="ECO:0007669"/>
    <property type="project" value="TreeGrafter"/>
</dbReference>
<accession>A0A7E5X236</accession>
<dbReference type="PANTHER" id="PTHR12828:SF3">
    <property type="entry name" value="PROTEASOME MATURATION PROTEIN"/>
    <property type="match status" value="1"/>
</dbReference>
<dbReference type="OrthoDB" id="15001at2759"/>
<proteinExistence type="inferred from homology"/>
<sequence length="141" mass="15613">MSFNLPPLKVKPEHVSNIEPQEGPFGVPNPLVAGLAATKNKLGMSHPLEVSERSFHLNQEKMNMAMLRNIQGLHAPLKLTMEMKFTSKVGHLPFLQRSNFQSDVLSGRHLDIGFEDILNTPELCEVAGQPHAVVERSLGIL</sequence>
<dbReference type="FunCoup" id="A0A7E5X236">
    <property type="interactions" value="1055"/>
</dbReference>
<gene>
    <name evidence="4" type="primary">LOC113508412</name>
</gene>
<organism evidence="3 4">
    <name type="scientific">Trichoplusia ni</name>
    <name type="common">Cabbage looper</name>
    <dbReference type="NCBI Taxonomy" id="7111"/>
    <lineage>
        <taxon>Eukaryota</taxon>
        <taxon>Metazoa</taxon>
        <taxon>Ecdysozoa</taxon>
        <taxon>Arthropoda</taxon>
        <taxon>Hexapoda</taxon>
        <taxon>Insecta</taxon>
        <taxon>Pterygota</taxon>
        <taxon>Neoptera</taxon>
        <taxon>Endopterygota</taxon>
        <taxon>Lepidoptera</taxon>
        <taxon>Glossata</taxon>
        <taxon>Ditrysia</taxon>
        <taxon>Noctuoidea</taxon>
        <taxon>Noctuidae</taxon>
        <taxon>Plusiinae</taxon>
        <taxon>Trichoplusia</taxon>
    </lineage>
</organism>
<dbReference type="AlphaFoldDB" id="A0A7E5X236"/>
<comment type="similarity">
    <text evidence="2">Belongs to the POMP/UMP1 family.</text>
</comment>
<dbReference type="RefSeq" id="XP_026747245.1">
    <property type="nucleotide sequence ID" value="XM_026891444.1"/>
</dbReference>
<name>A0A7E5X236_TRINI</name>
<dbReference type="GO" id="GO:0005634">
    <property type="term" value="C:nucleus"/>
    <property type="evidence" value="ECO:0007669"/>
    <property type="project" value="TreeGrafter"/>
</dbReference>
<evidence type="ECO:0000256" key="1">
    <source>
        <dbReference type="ARBA" id="ARBA00023186"/>
    </source>
</evidence>
<keyword evidence="1" id="KW-0143">Chaperone</keyword>